<evidence type="ECO:0000313" key="2">
    <source>
        <dbReference type="EMBL" id="KAJ8060837.1"/>
    </source>
</evidence>
<organism evidence="2 3">
    <name type="scientific">Sclerotinia nivalis</name>
    <dbReference type="NCBI Taxonomy" id="352851"/>
    <lineage>
        <taxon>Eukaryota</taxon>
        <taxon>Fungi</taxon>
        <taxon>Dikarya</taxon>
        <taxon>Ascomycota</taxon>
        <taxon>Pezizomycotina</taxon>
        <taxon>Leotiomycetes</taxon>
        <taxon>Helotiales</taxon>
        <taxon>Sclerotiniaceae</taxon>
        <taxon>Sclerotinia</taxon>
    </lineage>
</organism>
<dbReference type="EMBL" id="JAPEIS010000012">
    <property type="protein sequence ID" value="KAJ8060837.1"/>
    <property type="molecule type" value="Genomic_DNA"/>
</dbReference>
<proteinExistence type="predicted"/>
<accession>A0A9X0ADH7</accession>
<protein>
    <submittedName>
        <fullName evidence="2">Uncharacterized protein</fullName>
    </submittedName>
</protein>
<feature type="region of interest" description="Disordered" evidence="1">
    <location>
        <begin position="26"/>
        <end position="120"/>
    </location>
</feature>
<gene>
    <name evidence="2" type="ORF">OCU04_009921</name>
</gene>
<feature type="compositionally biased region" description="Basic and acidic residues" evidence="1">
    <location>
        <begin position="44"/>
        <end position="61"/>
    </location>
</feature>
<keyword evidence="3" id="KW-1185">Reference proteome</keyword>
<dbReference type="Proteomes" id="UP001152300">
    <property type="component" value="Unassembled WGS sequence"/>
</dbReference>
<dbReference type="AlphaFoldDB" id="A0A9X0ADH7"/>
<reference evidence="2" key="1">
    <citation type="submission" date="2022-11" db="EMBL/GenBank/DDBJ databases">
        <title>Genome Resource of Sclerotinia nivalis Strain SnTB1, a Plant Pathogen Isolated from American Ginseng.</title>
        <authorList>
            <person name="Fan S."/>
        </authorList>
    </citation>
    <scope>NUCLEOTIDE SEQUENCE</scope>
    <source>
        <strain evidence="2">SnTB1</strain>
    </source>
</reference>
<sequence>MPRRRRLLPGSSPLRYMEFAYEVPLRPRSLDLGETDPIQTSDGNLDHDQQFRGPSDDHLENDPTSSNAIDIRRDSKFVEDIPDSEKSPQTTPTIGSPLVVSSDMGREPIGSNHQIPQDPNFGPIIQMLQEVSIDSDDSEDSTHIEYAPSSQEPAHRIPPVDRRIPSPEFIWRRGRHDLGFTRIRWGLKREEQQRPQDFKEAIRSLHLSKEPLNRPCYYSDELLNHVLIMDDSSQPTIR</sequence>
<comment type="caution">
    <text evidence="2">The sequence shown here is derived from an EMBL/GenBank/DDBJ whole genome shotgun (WGS) entry which is preliminary data.</text>
</comment>
<feature type="region of interest" description="Disordered" evidence="1">
    <location>
        <begin position="138"/>
        <end position="161"/>
    </location>
</feature>
<evidence type="ECO:0000256" key="1">
    <source>
        <dbReference type="SAM" id="MobiDB-lite"/>
    </source>
</evidence>
<name>A0A9X0ADH7_9HELO</name>
<feature type="compositionally biased region" description="Basic and acidic residues" evidence="1">
    <location>
        <begin position="70"/>
        <end position="86"/>
    </location>
</feature>
<evidence type="ECO:0000313" key="3">
    <source>
        <dbReference type="Proteomes" id="UP001152300"/>
    </source>
</evidence>